<organism evidence="1 2">
    <name type="scientific">Perkinsus chesapeaki</name>
    <name type="common">Clam parasite</name>
    <name type="synonym">Perkinsus andrewsi</name>
    <dbReference type="NCBI Taxonomy" id="330153"/>
    <lineage>
        <taxon>Eukaryota</taxon>
        <taxon>Sar</taxon>
        <taxon>Alveolata</taxon>
        <taxon>Perkinsozoa</taxon>
        <taxon>Perkinsea</taxon>
        <taxon>Perkinsida</taxon>
        <taxon>Perkinsidae</taxon>
        <taxon>Perkinsus</taxon>
    </lineage>
</organism>
<comment type="caution">
    <text evidence="1">The sequence shown here is derived from an EMBL/GenBank/DDBJ whole genome shotgun (WGS) entry which is preliminary data.</text>
</comment>
<proteinExistence type="predicted"/>
<name>A0A7J6LYJ6_PERCH</name>
<keyword evidence="2" id="KW-1185">Reference proteome</keyword>
<protein>
    <submittedName>
        <fullName evidence="1">Uncharacterized protein</fullName>
    </submittedName>
</protein>
<sequence>MTDLLVCLVSVVPHHIYTCRVARSEAKLRYDFNSDARSVVVEVSCGNKKFKGKFGVAMERDELLVVDAYKELDKRYLDFLLNYDHVCGGHSRGGDFGEVHRVRSGEGFWINADGKVVLLLEAR</sequence>
<dbReference type="EMBL" id="JAAPAO010000293">
    <property type="protein sequence ID" value="KAF4664226.1"/>
    <property type="molecule type" value="Genomic_DNA"/>
</dbReference>
<gene>
    <name evidence="1" type="ORF">FOL47_005244</name>
</gene>
<reference evidence="1 2" key="1">
    <citation type="submission" date="2020-04" db="EMBL/GenBank/DDBJ databases">
        <title>Perkinsus chesapeaki whole genome sequence.</title>
        <authorList>
            <person name="Bogema D.R."/>
        </authorList>
    </citation>
    <scope>NUCLEOTIDE SEQUENCE [LARGE SCALE GENOMIC DNA]</scope>
    <source>
        <strain evidence="1">ATCC PRA-425</strain>
    </source>
</reference>
<dbReference type="AlphaFoldDB" id="A0A7J6LYJ6"/>
<evidence type="ECO:0000313" key="2">
    <source>
        <dbReference type="Proteomes" id="UP000591131"/>
    </source>
</evidence>
<accession>A0A7J6LYJ6</accession>
<dbReference type="Proteomes" id="UP000591131">
    <property type="component" value="Unassembled WGS sequence"/>
</dbReference>
<evidence type="ECO:0000313" key="1">
    <source>
        <dbReference type="EMBL" id="KAF4664226.1"/>
    </source>
</evidence>